<accession>A0ABD1Y296</accession>
<feature type="compositionally biased region" description="Basic and acidic residues" evidence="1">
    <location>
        <begin position="495"/>
        <end position="505"/>
    </location>
</feature>
<evidence type="ECO:0000313" key="3">
    <source>
        <dbReference type="Proteomes" id="UP001605036"/>
    </source>
</evidence>
<comment type="caution">
    <text evidence="2">The sequence shown here is derived from an EMBL/GenBank/DDBJ whole genome shotgun (WGS) entry which is preliminary data.</text>
</comment>
<feature type="region of interest" description="Disordered" evidence="1">
    <location>
        <begin position="436"/>
        <end position="460"/>
    </location>
</feature>
<keyword evidence="3" id="KW-1185">Reference proteome</keyword>
<protein>
    <submittedName>
        <fullName evidence="2">Uncharacterized protein</fullName>
    </submittedName>
</protein>
<feature type="compositionally biased region" description="Polar residues" evidence="1">
    <location>
        <begin position="507"/>
        <end position="516"/>
    </location>
</feature>
<gene>
    <name evidence="2" type="ORF">R1flu_001084</name>
</gene>
<dbReference type="PANTHER" id="PTHR35507">
    <property type="entry name" value="OS09G0488600 PROTEIN"/>
    <property type="match status" value="1"/>
</dbReference>
<reference evidence="2 3" key="1">
    <citation type="submission" date="2024-09" db="EMBL/GenBank/DDBJ databases">
        <title>Chromosome-scale assembly of Riccia fluitans.</title>
        <authorList>
            <person name="Paukszto L."/>
            <person name="Sawicki J."/>
            <person name="Karawczyk K."/>
            <person name="Piernik-Szablinska J."/>
            <person name="Szczecinska M."/>
            <person name="Mazdziarz M."/>
        </authorList>
    </citation>
    <scope>NUCLEOTIDE SEQUENCE [LARGE SCALE GENOMIC DNA]</scope>
    <source>
        <strain evidence="2">Rf_01</strain>
        <tissue evidence="2">Aerial parts of the thallus</tissue>
    </source>
</reference>
<sequence length="1174" mass="129987">MANGFMAGSQGARAFPVRIQTSVIPLLVLPALNSFPHPRRRRIRDFLSMVRLSSAAVGERTHSIFLTFLEPLQRSSSDAMAKGSTEHNKGNFKDESIIAGGGDSSSHVSKGEVFTAALRQCVSLGGSMRCKKMAKPWRGRIKARSASYLQLFKDLPSTGPTVFSTLALYDKQSPKKQVNRYGNLPPGFHDTAWLSLDGRLMNADTATSLGRIGGNLGRLEACVWEGLSPLQRVLIVAVAAAAAAAAKAKGTHEVARLQRAIYEREVALIHMRQELSNLSSEVDKQRAQLNDAELPQPSPEKAVEELNSLLGKVDVRRSHPSPQLSEEPDYYTAVNQFCESLGEFAELNDEIIRSPAVNRQLDFSNILKKKVSPLKEESPITGGPGLELMEKMILSNGWIESLDIGLLLEEAAADEDQEFRFGLDLVKKDVVFEETGKEKEPIKQSAEAEKEDTNANMELDSGACTRFEPISETGFGHEWLSETSSVIMDPFSPDPLEKKRQKPADVDTSQDWSQKSDGGEHSFSSRARCANIILDVKKQVISLLDEAAFNMLEALNYISEKAGLIGVDETAALTPQKPEDVLKHRSPDSGLIKENVSKVAVRIAALQTAMVNVWQKLGPEAMAALDISPSDFDDYLTNLQIAKILNEDATELSVASIHSKSWQEWFRRGFDNPETSFLRRIQATDHDESFESASRNLEQSSEWPPSVDIRTCKTSIPESNIVTPTAVVTTSREKVEKLMSPLYERSESATSSDSPSNLETVAEQLVAELEKSAAKVAAMEFQLKNLKKYVKACDLKRKQVERKLLEAWEQDSKNQVKAGGEIMELQRQLHLKEAAYQELIRSRKALIAAKVREINALKEDCRMREQALKDMSSQAEATNEASDKKLAVLEEICRKKDNTILTLKQEIFELEGKVQELQACQTPAQLRPMNLPPERTNDDDSDELFVSERGYRLFSGDDTQVRSSFTSMYGSETRRTSWGSDLSAQEFHIIDTPWSSELCADQDFNVIEEAAFQGRSLSIFQNVTSSQEFSRGVMRKFTDGGPASCGSSSGMDSSATSSKRSGESTDSHPRDIKKVNNIPHSRKELSRSVATMVVTRPKKRDEAVRSSVGVLSTVGINTPIKPKQRSSSVSKERVSSRNSHTGNHNHPPSNGPLHHGGKKENSSTSSRGIRQKWV</sequence>
<feature type="compositionally biased region" description="Basic and acidic residues" evidence="1">
    <location>
        <begin position="1060"/>
        <end position="1074"/>
    </location>
</feature>
<evidence type="ECO:0000256" key="1">
    <source>
        <dbReference type="SAM" id="MobiDB-lite"/>
    </source>
</evidence>
<feature type="compositionally biased region" description="Low complexity" evidence="1">
    <location>
        <begin position="1044"/>
        <end position="1058"/>
    </location>
</feature>
<dbReference type="PANTHER" id="PTHR35507:SF1">
    <property type="entry name" value="TMF_TATA_BD DOMAIN-CONTAINING PROTEIN"/>
    <property type="match status" value="1"/>
</dbReference>
<organism evidence="2 3">
    <name type="scientific">Riccia fluitans</name>
    <dbReference type="NCBI Taxonomy" id="41844"/>
    <lineage>
        <taxon>Eukaryota</taxon>
        <taxon>Viridiplantae</taxon>
        <taxon>Streptophyta</taxon>
        <taxon>Embryophyta</taxon>
        <taxon>Marchantiophyta</taxon>
        <taxon>Marchantiopsida</taxon>
        <taxon>Marchantiidae</taxon>
        <taxon>Marchantiales</taxon>
        <taxon>Ricciaceae</taxon>
        <taxon>Riccia</taxon>
    </lineage>
</organism>
<feature type="compositionally biased region" description="Basic and acidic residues" evidence="1">
    <location>
        <begin position="436"/>
        <end position="453"/>
    </location>
</feature>
<dbReference type="EMBL" id="JBHFFA010000006">
    <property type="protein sequence ID" value="KAL2620879.1"/>
    <property type="molecule type" value="Genomic_DNA"/>
</dbReference>
<evidence type="ECO:0000313" key="2">
    <source>
        <dbReference type="EMBL" id="KAL2620879.1"/>
    </source>
</evidence>
<name>A0ABD1Y296_9MARC</name>
<dbReference type="Proteomes" id="UP001605036">
    <property type="component" value="Unassembled WGS sequence"/>
</dbReference>
<feature type="region of interest" description="Disordered" evidence="1">
    <location>
        <begin position="1035"/>
        <end position="1174"/>
    </location>
</feature>
<dbReference type="AlphaFoldDB" id="A0ABD1Y296"/>
<feature type="region of interest" description="Disordered" evidence="1">
    <location>
        <begin position="490"/>
        <end position="522"/>
    </location>
</feature>
<proteinExistence type="predicted"/>